<evidence type="ECO:0000256" key="7">
    <source>
        <dbReference type="ARBA" id="ARBA00023180"/>
    </source>
</evidence>
<evidence type="ECO:0000256" key="2">
    <source>
        <dbReference type="ARBA" id="ARBA00004987"/>
    </source>
</evidence>
<dbReference type="InterPro" id="IPR037524">
    <property type="entry name" value="PA14/GLEYA"/>
</dbReference>
<dbReference type="PANTHER" id="PTHR42715:SF3">
    <property type="entry name" value="BETA-GLUCOSIDASE B-RELATED"/>
    <property type="match status" value="1"/>
</dbReference>
<dbReference type="EC" id="3.2.1.21" evidence="4"/>
<dbReference type="InterPro" id="IPR036881">
    <property type="entry name" value="Glyco_hydro_3_C_sf"/>
</dbReference>
<dbReference type="InterPro" id="IPR013783">
    <property type="entry name" value="Ig-like_fold"/>
</dbReference>
<dbReference type="PANTHER" id="PTHR42715">
    <property type="entry name" value="BETA-GLUCOSIDASE"/>
    <property type="match status" value="1"/>
</dbReference>
<dbReference type="Pfam" id="PF07691">
    <property type="entry name" value="PA14"/>
    <property type="match status" value="1"/>
</dbReference>
<reference evidence="12 13" key="1">
    <citation type="submission" date="2024-07" db="EMBL/GenBank/DDBJ databases">
        <title>Section-level genome sequencing and comparative genomics of Aspergillus sections Usti and Cavernicolus.</title>
        <authorList>
            <consortium name="Lawrence Berkeley National Laboratory"/>
            <person name="Nybo J.L."/>
            <person name="Vesth T.C."/>
            <person name="Theobald S."/>
            <person name="Frisvad J.C."/>
            <person name="Larsen T.O."/>
            <person name="Kjaerboelling I."/>
            <person name="Rothschild-Mancinelli K."/>
            <person name="Lyhne E.K."/>
            <person name="Kogle M.E."/>
            <person name="Barry K."/>
            <person name="Clum A."/>
            <person name="Na H."/>
            <person name="Ledsgaard L."/>
            <person name="Lin J."/>
            <person name="Lipzen A."/>
            <person name="Kuo A."/>
            <person name="Riley R."/>
            <person name="Mondo S."/>
            <person name="Labutti K."/>
            <person name="Haridas S."/>
            <person name="Pangalinan J."/>
            <person name="Salamov A.A."/>
            <person name="Simmons B.A."/>
            <person name="Magnuson J.K."/>
            <person name="Chen J."/>
            <person name="Drula E."/>
            <person name="Henrissat B."/>
            <person name="Wiebenga A."/>
            <person name="Lubbers R.J."/>
            <person name="Gomes A.C."/>
            <person name="Makela M.R."/>
            <person name="Stajich J."/>
            <person name="Grigoriev I.V."/>
            <person name="Mortensen U.H."/>
            <person name="De Vries R.P."/>
            <person name="Baker S.E."/>
            <person name="Andersen M.R."/>
        </authorList>
    </citation>
    <scope>NUCLEOTIDE SEQUENCE [LARGE SCALE GENOMIC DNA]</scope>
    <source>
        <strain evidence="12 13">CBS 123904</strain>
    </source>
</reference>
<dbReference type="SMART" id="SM01217">
    <property type="entry name" value="Fn3_like"/>
    <property type="match status" value="1"/>
</dbReference>
<keyword evidence="6" id="KW-0136">Cellulose degradation</keyword>
<name>A0ABR4JLE3_9EURO</name>
<keyword evidence="9" id="KW-0326">Glycosidase</keyword>
<sequence length="830" mass="90090">MDIKSLVSRMTLEEKISLLSGADFWTTTPVQRLGIPALKVSDGPNGARGANFRGGMTSACFPASVSLAATFDRDLAARIGKALAEETLTKGANVLLGPTVCLHRDPRGGRNFESFSEDPYLAGELATQYILGLQREGIGATIKHYACNEQETRRFTIDARVSERALREIYLKPFEIAVKNAHPWVVMTSFNLVNGEHSDSNKQLLDILRSWGFDGLVMSDWGGVNSVAPSLNAGLDLEMPGPPNKYSPSMVLAALENGEVSENTLNARVEALLRLLERTGKFASPEIPEERAVDSPEHRTLIRQAGAEGIVLLKNKNGALPIQKDRVKSVALLGFSKEYLGHGGGSAQVNSHRRITPYEAFEAAVGDSIELRYAQGAKAMRNLPVLSSNLMDDEGNPGATLHVWRMSDIDEGGTKANVAEAFFVSNEKSDATAATMTATFIPTITGNHYLGFSTVGNTTIFINDEPVFRYEGNYPDVMAFLFGVATEEKKQYYFIAGQEYRIRIEAKSAQDTTSGLETYALNIVGFMLTFMTEREHDGDLLSEAVETAQSSDVAVVFVGNTPSWETEGVDRESMDLPRDGSLDRLIAATAAVNPNTIVVNSTGTPITMPWLESVSAVLQTWFPGQEAGHAIVDVLLGKVNPGGKLPVTFPKSIADALSYGNFPGNLDELKVEYAEDVFIGYRHFDRRPEGVQFPFGFGLSYTTFELHNATAVPDLMSDNHGSIDVAVDVTNTGSLAGSEVVQVYVGPATSSVLVNRPIKELAGFAKIWLEPHETRRVPILVTMDSAAYWSEALSAWAVDAGAYRIYVGTSSVDIKCTLDFEVAGGFSFLP</sequence>
<organism evidence="12 13">
    <name type="scientific">Aspergillus pseudoustus</name>
    <dbReference type="NCBI Taxonomy" id="1810923"/>
    <lineage>
        <taxon>Eukaryota</taxon>
        <taxon>Fungi</taxon>
        <taxon>Dikarya</taxon>
        <taxon>Ascomycota</taxon>
        <taxon>Pezizomycotina</taxon>
        <taxon>Eurotiomycetes</taxon>
        <taxon>Eurotiomycetidae</taxon>
        <taxon>Eurotiales</taxon>
        <taxon>Aspergillaceae</taxon>
        <taxon>Aspergillus</taxon>
        <taxon>Aspergillus subgen. Nidulantes</taxon>
    </lineage>
</organism>
<accession>A0ABR4JLE3</accession>
<dbReference type="Pfam" id="PF00933">
    <property type="entry name" value="Glyco_hydro_3"/>
    <property type="match status" value="1"/>
</dbReference>
<evidence type="ECO:0000256" key="9">
    <source>
        <dbReference type="ARBA" id="ARBA00023295"/>
    </source>
</evidence>
<keyword evidence="10" id="KW-0624">Polysaccharide degradation</keyword>
<dbReference type="Pfam" id="PF01915">
    <property type="entry name" value="Glyco_hydro_3_C"/>
    <property type="match status" value="1"/>
</dbReference>
<dbReference type="InterPro" id="IPR001764">
    <property type="entry name" value="Glyco_hydro_3_N"/>
</dbReference>
<dbReference type="InterPro" id="IPR002772">
    <property type="entry name" value="Glyco_hydro_3_C"/>
</dbReference>
<dbReference type="GO" id="GO:0016787">
    <property type="term" value="F:hydrolase activity"/>
    <property type="evidence" value="ECO:0007669"/>
    <property type="project" value="UniProtKB-KW"/>
</dbReference>
<dbReference type="PROSITE" id="PS51820">
    <property type="entry name" value="PA14"/>
    <property type="match status" value="1"/>
</dbReference>
<dbReference type="InterPro" id="IPR017853">
    <property type="entry name" value="GH"/>
</dbReference>
<dbReference type="Gene3D" id="3.20.20.300">
    <property type="entry name" value="Glycoside hydrolase, family 3, N-terminal domain"/>
    <property type="match status" value="1"/>
</dbReference>
<dbReference type="Gene3D" id="2.60.40.10">
    <property type="entry name" value="Immunoglobulins"/>
    <property type="match status" value="1"/>
</dbReference>
<dbReference type="SUPFAM" id="SSF51445">
    <property type="entry name" value="(Trans)glycosidases"/>
    <property type="match status" value="1"/>
</dbReference>
<keyword evidence="13" id="KW-1185">Reference proteome</keyword>
<dbReference type="Proteomes" id="UP001610446">
    <property type="component" value="Unassembled WGS sequence"/>
</dbReference>
<feature type="domain" description="PA14" evidence="11">
    <location>
        <begin position="378"/>
        <end position="545"/>
    </location>
</feature>
<dbReference type="InterPro" id="IPR050288">
    <property type="entry name" value="Cellulose_deg_GH3"/>
</dbReference>
<keyword evidence="5 12" id="KW-0378">Hydrolase</keyword>
<comment type="pathway">
    <text evidence="2">Glycan metabolism; cellulose degradation.</text>
</comment>
<evidence type="ECO:0000313" key="12">
    <source>
        <dbReference type="EMBL" id="KAL2840404.1"/>
    </source>
</evidence>
<dbReference type="PRINTS" id="PR00133">
    <property type="entry name" value="GLHYDRLASE3"/>
</dbReference>
<gene>
    <name evidence="12" type="ORF">BJY01DRAFT_250025</name>
</gene>
<evidence type="ECO:0000256" key="5">
    <source>
        <dbReference type="ARBA" id="ARBA00022801"/>
    </source>
</evidence>
<evidence type="ECO:0000256" key="1">
    <source>
        <dbReference type="ARBA" id="ARBA00000448"/>
    </source>
</evidence>
<evidence type="ECO:0000313" key="13">
    <source>
        <dbReference type="Proteomes" id="UP001610446"/>
    </source>
</evidence>
<dbReference type="InterPro" id="IPR011658">
    <property type="entry name" value="PA14_dom"/>
</dbReference>
<evidence type="ECO:0000256" key="10">
    <source>
        <dbReference type="ARBA" id="ARBA00023326"/>
    </source>
</evidence>
<dbReference type="Gene3D" id="2.60.120.260">
    <property type="entry name" value="Galactose-binding domain-like"/>
    <property type="match status" value="1"/>
</dbReference>
<comment type="caution">
    <text evidence="12">The sequence shown here is derived from an EMBL/GenBank/DDBJ whole genome shotgun (WGS) entry which is preliminary data.</text>
</comment>
<evidence type="ECO:0000259" key="11">
    <source>
        <dbReference type="PROSITE" id="PS51820"/>
    </source>
</evidence>
<comment type="similarity">
    <text evidence="3">Belongs to the glycosyl hydrolase 3 family.</text>
</comment>
<evidence type="ECO:0000256" key="3">
    <source>
        <dbReference type="ARBA" id="ARBA00005336"/>
    </source>
</evidence>
<keyword evidence="8" id="KW-0119">Carbohydrate metabolism</keyword>
<evidence type="ECO:0000256" key="4">
    <source>
        <dbReference type="ARBA" id="ARBA00012744"/>
    </source>
</evidence>
<dbReference type="EMBL" id="JBFXLU010000121">
    <property type="protein sequence ID" value="KAL2840404.1"/>
    <property type="molecule type" value="Genomic_DNA"/>
</dbReference>
<evidence type="ECO:0000256" key="6">
    <source>
        <dbReference type="ARBA" id="ARBA00023001"/>
    </source>
</evidence>
<evidence type="ECO:0000256" key="8">
    <source>
        <dbReference type="ARBA" id="ARBA00023277"/>
    </source>
</evidence>
<dbReference type="SMART" id="SM00758">
    <property type="entry name" value="PA14"/>
    <property type="match status" value="1"/>
</dbReference>
<dbReference type="Gene3D" id="3.40.50.1700">
    <property type="entry name" value="Glycoside hydrolase family 3 C-terminal domain"/>
    <property type="match status" value="1"/>
</dbReference>
<dbReference type="SUPFAM" id="SSF52279">
    <property type="entry name" value="Beta-D-glucan exohydrolase, C-terminal domain"/>
    <property type="match status" value="1"/>
</dbReference>
<dbReference type="Pfam" id="PF14310">
    <property type="entry name" value="Fn3-like"/>
    <property type="match status" value="1"/>
</dbReference>
<dbReference type="InterPro" id="IPR036962">
    <property type="entry name" value="Glyco_hydro_3_N_sf"/>
</dbReference>
<proteinExistence type="inferred from homology"/>
<keyword evidence="7" id="KW-0325">Glycoprotein</keyword>
<protein>
    <recommendedName>
        <fullName evidence="4">beta-glucosidase</fullName>
        <ecNumber evidence="4">3.2.1.21</ecNumber>
    </recommendedName>
</protein>
<dbReference type="InterPro" id="IPR026891">
    <property type="entry name" value="Fn3-like"/>
</dbReference>
<comment type="catalytic activity">
    <reaction evidence="1">
        <text>Hydrolysis of terminal, non-reducing beta-D-glucosyl residues with release of beta-D-glucose.</text>
        <dbReference type="EC" id="3.2.1.21"/>
    </reaction>
</comment>